<dbReference type="PANTHER" id="PTHR37435:SF3">
    <property type="entry name" value="DUMPY: SHORTER THAN WILD-TYPE"/>
    <property type="match status" value="1"/>
</dbReference>
<keyword evidence="5" id="KW-1185">Reference proteome</keyword>
<keyword evidence="2" id="KW-0732">Signal</keyword>
<evidence type="ECO:0000256" key="1">
    <source>
        <dbReference type="SAM" id="MobiDB-lite"/>
    </source>
</evidence>
<name>A0ABR1E9P9_NECAM</name>
<accession>A0ABR1E9P9</accession>
<sequence>MINSRILFITGLICLCEGLRQVQVGSLAHPEVVSTGGFLQEREYRYVSSASEEKIDATSYIQETPQFVTTESPVQPVETASNVSGEDVRIVPKIQKKRKKRRKGKKKKMRKVKVKPRGGRHIKDTYQDLHPWNTQYIEEEKSPIQTTTETVVTFEPIYDKSTGNSYTQEELLKLCEETRKIGEKFGIYDISSFAGSNCSLIRLYYPEVTCEQINIFLQYCQSAGSIK</sequence>
<reference evidence="4 5" key="1">
    <citation type="submission" date="2023-08" db="EMBL/GenBank/DDBJ databases">
        <title>A Necator americanus chromosomal reference genome.</title>
        <authorList>
            <person name="Ilik V."/>
            <person name="Petrzelkova K.J."/>
            <person name="Pardy F."/>
            <person name="Fuh T."/>
            <person name="Niatou-Singa F.S."/>
            <person name="Gouil Q."/>
            <person name="Baker L."/>
            <person name="Ritchie M.E."/>
            <person name="Jex A.R."/>
            <person name="Gazzola D."/>
            <person name="Li H."/>
            <person name="Toshio Fujiwara R."/>
            <person name="Zhan B."/>
            <person name="Aroian R.V."/>
            <person name="Pafco B."/>
            <person name="Schwarz E.M."/>
        </authorList>
    </citation>
    <scope>NUCLEOTIDE SEQUENCE [LARGE SCALE GENOMIC DNA]</scope>
    <source>
        <strain evidence="4 5">Aroian</strain>
        <tissue evidence="4">Whole animal</tissue>
    </source>
</reference>
<feature type="signal peptide" evidence="2">
    <location>
        <begin position="1"/>
        <end position="18"/>
    </location>
</feature>
<gene>
    <name evidence="4" type="primary">Necator_chrX.g21324</name>
    <name evidence="4" type="ORF">RB195_021163</name>
</gene>
<dbReference type="PANTHER" id="PTHR37435">
    <property type="entry name" value="PROTEIN CBG14344"/>
    <property type="match status" value="1"/>
</dbReference>
<evidence type="ECO:0000256" key="2">
    <source>
        <dbReference type="SAM" id="SignalP"/>
    </source>
</evidence>
<dbReference type="EMBL" id="JAVFWL010000006">
    <property type="protein sequence ID" value="KAK6759409.1"/>
    <property type="molecule type" value="Genomic_DNA"/>
</dbReference>
<evidence type="ECO:0000313" key="5">
    <source>
        <dbReference type="Proteomes" id="UP001303046"/>
    </source>
</evidence>
<protein>
    <recommendedName>
        <fullName evidence="3">aECM cysteine-cradle domain-containing protein</fullName>
    </recommendedName>
</protein>
<feature type="region of interest" description="Disordered" evidence="1">
    <location>
        <begin position="94"/>
        <end position="117"/>
    </location>
</feature>
<evidence type="ECO:0000313" key="4">
    <source>
        <dbReference type="EMBL" id="KAK6759409.1"/>
    </source>
</evidence>
<dbReference type="Proteomes" id="UP001303046">
    <property type="component" value="Unassembled WGS sequence"/>
</dbReference>
<proteinExistence type="predicted"/>
<feature type="chain" id="PRO_5045869594" description="aECM cysteine-cradle domain-containing protein" evidence="2">
    <location>
        <begin position="19"/>
        <end position="227"/>
    </location>
</feature>
<organism evidence="4 5">
    <name type="scientific">Necator americanus</name>
    <name type="common">Human hookworm</name>
    <dbReference type="NCBI Taxonomy" id="51031"/>
    <lineage>
        <taxon>Eukaryota</taxon>
        <taxon>Metazoa</taxon>
        <taxon>Ecdysozoa</taxon>
        <taxon>Nematoda</taxon>
        <taxon>Chromadorea</taxon>
        <taxon>Rhabditida</taxon>
        <taxon>Rhabditina</taxon>
        <taxon>Rhabditomorpha</taxon>
        <taxon>Strongyloidea</taxon>
        <taxon>Ancylostomatidae</taxon>
        <taxon>Bunostominae</taxon>
        <taxon>Necator</taxon>
    </lineage>
</organism>
<dbReference type="InterPro" id="IPR055352">
    <property type="entry name" value="CCD_aECM"/>
</dbReference>
<feature type="domain" description="aECM cysteine-cradle" evidence="3">
    <location>
        <begin position="173"/>
        <end position="222"/>
    </location>
</feature>
<dbReference type="Pfam" id="PF23626">
    <property type="entry name" value="CCD_aECM"/>
    <property type="match status" value="1"/>
</dbReference>
<evidence type="ECO:0000259" key="3">
    <source>
        <dbReference type="Pfam" id="PF23626"/>
    </source>
</evidence>
<comment type="caution">
    <text evidence="4">The sequence shown here is derived from an EMBL/GenBank/DDBJ whole genome shotgun (WGS) entry which is preliminary data.</text>
</comment>